<feature type="domain" description="TonB-dependent receptor plug" evidence="13">
    <location>
        <begin position="116"/>
        <end position="244"/>
    </location>
</feature>
<dbReference type="InterPro" id="IPR000531">
    <property type="entry name" value="Beta-barrel_TonB"/>
</dbReference>
<dbReference type="STRING" id="1317122.ATO12_15535"/>
<evidence type="ECO:0000256" key="5">
    <source>
        <dbReference type="ARBA" id="ARBA00023077"/>
    </source>
</evidence>
<keyword evidence="7 8" id="KW-0998">Cell outer membrane</keyword>
<keyword evidence="6 8" id="KW-0472">Membrane</keyword>
<evidence type="ECO:0000256" key="2">
    <source>
        <dbReference type="ARBA" id="ARBA00022448"/>
    </source>
</evidence>
<dbReference type="PROSITE" id="PS52016">
    <property type="entry name" value="TONB_DEPENDENT_REC_3"/>
    <property type="match status" value="1"/>
</dbReference>
<keyword evidence="11" id="KW-0732">Signal</keyword>
<dbReference type="InterPro" id="IPR008969">
    <property type="entry name" value="CarboxyPept-like_regulatory"/>
</dbReference>
<dbReference type="InterPro" id="IPR039426">
    <property type="entry name" value="TonB-dep_rcpt-like"/>
</dbReference>
<dbReference type="eggNOG" id="COG4771">
    <property type="taxonomic scope" value="Bacteria"/>
</dbReference>
<reference evidence="14 15" key="1">
    <citation type="submission" date="2014-04" db="EMBL/GenBank/DDBJ databases">
        <title>Aquimarina sp. 22II-S11-z7 Genome Sequencing.</title>
        <authorList>
            <person name="Lai Q."/>
        </authorList>
    </citation>
    <scope>NUCLEOTIDE SEQUENCE [LARGE SCALE GENOMIC DNA]</scope>
    <source>
        <strain evidence="14 15">22II-S11-z7</strain>
    </source>
</reference>
<evidence type="ECO:0000313" key="14">
    <source>
        <dbReference type="EMBL" id="EZH74276.1"/>
    </source>
</evidence>
<dbReference type="SUPFAM" id="SSF49464">
    <property type="entry name" value="Carboxypeptidase regulatory domain-like"/>
    <property type="match status" value="1"/>
</dbReference>
<protein>
    <submittedName>
        <fullName evidence="14">Membrane protein</fullName>
    </submittedName>
</protein>
<evidence type="ECO:0000256" key="3">
    <source>
        <dbReference type="ARBA" id="ARBA00022452"/>
    </source>
</evidence>
<dbReference type="GO" id="GO:0009279">
    <property type="term" value="C:cell outer membrane"/>
    <property type="evidence" value="ECO:0007669"/>
    <property type="project" value="UniProtKB-SubCell"/>
</dbReference>
<dbReference type="Gene3D" id="2.60.40.1120">
    <property type="entry name" value="Carboxypeptidase-like, regulatory domain"/>
    <property type="match status" value="1"/>
</dbReference>
<accession>A0A023BW85</accession>
<dbReference type="AlphaFoldDB" id="A0A023BW85"/>
<evidence type="ECO:0000259" key="12">
    <source>
        <dbReference type="Pfam" id="PF00593"/>
    </source>
</evidence>
<evidence type="ECO:0000259" key="13">
    <source>
        <dbReference type="Pfam" id="PF07715"/>
    </source>
</evidence>
<gene>
    <name evidence="14" type="ORF">ATO12_15535</name>
</gene>
<feature type="chain" id="PRO_5001515926" evidence="11">
    <location>
        <begin position="21"/>
        <end position="1000"/>
    </location>
</feature>
<evidence type="ECO:0000313" key="15">
    <source>
        <dbReference type="Proteomes" id="UP000023541"/>
    </source>
</evidence>
<keyword evidence="4 8" id="KW-0812">Transmembrane</keyword>
<dbReference type="Pfam" id="PF07715">
    <property type="entry name" value="Plug"/>
    <property type="match status" value="1"/>
</dbReference>
<dbReference type="Proteomes" id="UP000023541">
    <property type="component" value="Unassembled WGS sequence"/>
</dbReference>
<proteinExistence type="inferred from homology"/>
<dbReference type="OrthoDB" id="9768177at2"/>
<dbReference type="SUPFAM" id="SSF56935">
    <property type="entry name" value="Porins"/>
    <property type="match status" value="1"/>
</dbReference>
<dbReference type="InterPro" id="IPR036942">
    <property type="entry name" value="Beta-barrel_TonB_sf"/>
</dbReference>
<dbReference type="Pfam" id="PF00593">
    <property type="entry name" value="TonB_dep_Rec_b-barrel"/>
    <property type="match status" value="1"/>
</dbReference>
<feature type="domain" description="TonB-dependent receptor-like beta-barrel" evidence="12">
    <location>
        <begin position="409"/>
        <end position="774"/>
    </location>
</feature>
<evidence type="ECO:0000256" key="1">
    <source>
        <dbReference type="ARBA" id="ARBA00004571"/>
    </source>
</evidence>
<dbReference type="InterPro" id="IPR012910">
    <property type="entry name" value="Plug_dom"/>
</dbReference>
<evidence type="ECO:0000256" key="9">
    <source>
        <dbReference type="RuleBase" id="RU003357"/>
    </source>
</evidence>
<dbReference type="Pfam" id="PF13715">
    <property type="entry name" value="CarbopepD_reg_2"/>
    <property type="match status" value="1"/>
</dbReference>
<sequence length="1000" mass="108702">MKQKILTLTTLLFFSFLSFGQGTQITGTVTGASDGVPLPGVNIIVKGTTNGVQTDFDGNYTITAAAGDVIQFSYLGMSDKEITVGSETVINVQLQEDAEQLEDVVVTALGIKKTRKSLTYAAQDINAAELTKVKDANPINSLSGKVAGVVVNRSASGVGGSVKVTLRGNTSTRDNQPLYVVDGIPLLNNSAIQPNSTFGDIDNAGNRDGGDALSLINPDDIESMTVLKGASASALYGSQGSNGVILITTKKGKSGSFKANVSSSFTVDNAAYLLDFNDRTEKNIDDFLETGTTAINSLSVSGGTETAQTYFSYANTQASGILPTHNVKKHTLNVRETAKLFDNRLTVDANILLSTQKIHNKPVSGLYYNPLVGATSFSSDTERLRDYEVFEEFNADRNLMAQRWLGETSDIVQNPYWIVNRNASDDLNQKVLASVSLKYKFNDWLTVQTRGSYDKNFYKFERRIHATTNGTLSATNGRYLLNDVEDTQIYGDIIATINTPLSDSFNLTANIGTSIRKSDLGESTLLDSGVGGNLKIPNIFTLSNFVVGTVGVVPILKETQAEQKEVQSLFASTTLGFKDMLYLDLTARNDWSSTVSDSFFYPSFGLTAVLTEMFEMPETISFAKIRGSYAEVGNDIQSFANNPINTIGTGQGGLNPPSIIPLSELKPEKQTSLEFGTEWQFFDNRLGFDVGYYKTNTIDQFMTIDGGTFTDFFSINAGDFENTGIEASITATPVQNENFSWDATINFASNKNTVKKLDPRLGRDFLELTPFNVNSYALLIREGGAFGDIYGRQLRKNENGLPIVTQDGSGSLSFSEEDTTIDDPNVPRGFKRLGNANPDFSLGFSNTLTYKNITLTFLVDGRFGGEVMSLTEAIVDGFGNNNRNGSVRVFNETTNSETTIPASQYYQSIGGRNGFTSEYMYDATNVRLAELSLGYRFNLGENSFFNSVNTSIVGRNLFFFYKDAPYDPNVSLSTGNGLQGVDIFGSPSSRSIGLNVGLSF</sequence>
<keyword evidence="3 8" id="KW-1134">Transmembrane beta strand</keyword>
<name>A0A023BW85_9FLAO</name>
<evidence type="ECO:0000256" key="10">
    <source>
        <dbReference type="SAM" id="MobiDB-lite"/>
    </source>
</evidence>
<comment type="caution">
    <text evidence="14">The sequence shown here is derived from an EMBL/GenBank/DDBJ whole genome shotgun (WGS) entry which is preliminary data.</text>
</comment>
<keyword evidence="15" id="KW-1185">Reference proteome</keyword>
<dbReference type="EMBL" id="AQRA01000004">
    <property type="protein sequence ID" value="EZH74276.1"/>
    <property type="molecule type" value="Genomic_DNA"/>
</dbReference>
<organism evidence="14 15">
    <name type="scientific">Aquimarina atlantica</name>
    <dbReference type="NCBI Taxonomy" id="1317122"/>
    <lineage>
        <taxon>Bacteria</taxon>
        <taxon>Pseudomonadati</taxon>
        <taxon>Bacteroidota</taxon>
        <taxon>Flavobacteriia</taxon>
        <taxon>Flavobacteriales</taxon>
        <taxon>Flavobacteriaceae</taxon>
        <taxon>Aquimarina</taxon>
    </lineage>
</organism>
<keyword evidence="5 9" id="KW-0798">TonB box</keyword>
<comment type="similarity">
    <text evidence="8 9">Belongs to the TonB-dependent receptor family.</text>
</comment>
<dbReference type="RefSeq" id="WP_034241890.1">
    <property type="nucleotide sequence ID" value="NZ_AQRA01000004.1"/>
</dbReference>
<evidence type="ECO:0000256" key="4">
    <source>
        <dbReference type="ARBA" id="ARBA00022692"/>
    </source>
</evidence>
<comment type="subcellular location">
    <subcellularLocation>
        <location evidence="1 8">Cell outer membrane</location>
        <topology evidence="1 8">Multi-pass membrane protein</topology>
    </subcellularLocation>
</comment>
<dbReference type="Gene3D" id="2.40.170.20">
    <property type="entry name" value="TonB-dependent receptor, beta-barrel domain"/>
    <property type="match status" value="1"/>
</dbReference>
<evidence type="ECO:0000256" key="6">
    <source>
        <dbReference type="ARBA" id="ARBA00023136"/>
    </source>
</evidence>
<feature type="signal peptide" evidence="11">
    <location>
        <begin position="1"/>
        <end position="20"/>
    </location>
</feature>
<keyword evidence="2 8" id="KW-0813">Transport</keyword>
<evidence type="ECO:0000256" key="7">
    <source>
        <dbReference type="ARBA" id="ARBA00023237"/>
    </source>
</evidence>
<evidence type="ECO:0000256" key="8">
    <source>
        <dbReference type="PROSITE-ProRule" id="PRU01360"/>
    </source>
</evidence>
<evidence type="ECO:0000256" key="11">
    <source>
        <dbReference type="SAM" id="SignalP"/>
    </source>
</evidence>
<dbReference type="InterPro" id="IPR037066">
    <property type="entry name" value="Plug_dom_sf"/>
</dbReference>
<dbReference type="InterPro" id="IPR023997">
    <property type="entry name" value="TonB-dep_OMP_SusC/RagA_CS"/>
</dbReference>
<feature type="region of interest" description="Disordered" evidence="10">
    <location>
        <begin position="807"/>
        <end position="826"/>
    </location>
</feature>
<dbReference type="NCBIfam" id="TIGR04057">
    <property type="entry name" value="SusC_RagA_signa"/>
    <property type="match status" value="1"/>
</dbReference>
<dbReference type="Gene3D" id="2.170.130.10">
    <property type="entry name" value="TonB-dependent receptor, plug domain"/>
    <property type="match status" value="1"/>
</dbReference>